<dbReference type="PANTHER" id="PTHR36488:SF11">
    <property type="entry name" value="CASP-LIKE PROTEIN"/>
    <property type="match status" value="1"/>
</dbReference>
<dbReference type="Pfam" id="PF04535">
    <property type="entry name" value="CASP_dom"/>
    <property type="match status" value="1"/>
</dbReference>
<gene>
    <name evidence="9" type="ORF">DCAR_0311764</name>
</gene>
<dbReference type="GO" id="GO:0005886">
    <property type="term" value="C:plasma membrane"/>
    <property type="evidence" value="ECO:0007669"/>
    <property type="project" value="UniProtKB-SubCell"/>
</dbReference>
<comment type="similarity">
    <text evidence="2 7">Belongs to the Casparian strip membrane proteins (CASP) family.</text>
</comment>
<dbReference type="InterPro" id="IPR044173">
    <property type="entry name" value="CASPL"/>
</dbReference>
<feature type="domain" description="Casparian strip membrane protein" evidence="8">
    <location>
        <begin position="48"/>
        <end position="195"/>
    </location>
</feature>
<dbReference type="InterPro" id="IPR006459">
    <property type="entry name" value="CASP/CASPL"/>
</dbReference>
<keyword evidence="5 7" id="KW-1133">Transmembrane helix</keyword>
<accession>A0AAF0WM99</accession>
<sequence length="211" mass="22337">MDSSQKSGEMAINITESKSTKGKAAAVAPATIIATTKGAENPKGGWKRGVGVFDFILRICAIGAALAATATMGTTDQTLPFFTQFLQFQASYDDLPAFTYFVIANGIASAYLVLSLPFSVVCIVRPHIVGARLLLLILDTVMIALTTSGAAGAASIVYLAHNGNPNTNWNAICQQFNDFCQRVSGAVVASFITAFIFMFLVVLSAVALRRN</sequence>
<feature type="transmembrane region" description="Helical" evidence="7">
    <location>
        <begin position="133"/>
        <end position="160"/>
    </location>
</feature>
<reference evidence="9" key="1">
    <citation type="journal article" date="2016" name="Nat. Genet.">
        <title>A high-quality carrot genome assembly provides new insights into carotenoid accumulation and asterid genome evolution.</title>
        <authorList>
            <person name="Iorizzo M."/>
            <person name="Ellison S."/>
            <person name="Senalik D."/>
            <person name="Zeng P."/>
            <person name="Satapoomin P."/>
            <person name="Huang J."/>
            <person name="Bowman M."/>
            <person name="Iovene M."/>
            <person name="Sanseverino W."/>
            <person name="Cavagnaro P."/>
            <person name="Yildiz M."/>
            <person name="Macko-Podgorni A."/>
            <person name="Moranska E."/>
            <person name="Grzebelus E."/>
            <person name="Grzebelus D."/>
            <person name="Ashrafi H."/>
            <person name="Zheng Z."/>
            <person name="Cheng S."/>
            <person name="Spooner D."/>
            <person name="Van Deynze A."/>
            <person name="Simon P."/>
        </authorList>
    </citation>
    <scope>NUCLEOTIDE SEQUENCE</scope>
    <source>
        <tissue evidence="9">Leaf</tissue>
    </source>
</reference>
<feature type="transmembrane region" description="Helical" evidence="7">
    <location>
        <begin position="95"/>
        <end position="121"/>
    </location>
</feature>
<comment type="subcellular location">
    <subcellularLocation>
        <location evidence="1 7">Cell membrane</location>
        <topology evidence="1 7">Multi-pass membrane protein</topology>
    </subcellularLocation>
</comment>
<keyword evidence="10" id="KW-1185">Reference proteome</keyword>
<dbReference type="InterPro" id="IPR006702">
    <property type="entry name" value="CASP_dom"/>
</dbReference>
<evidence type="ECO:0000256" key="4">
    <source>
        <dbReference type="ARBA" id="ARBA00022692"/>
    </source>
</evidence>
<organism evidence="9 10">
    <name type="scientific">Daucus carota subsp. sativus</name>
    <name type="common">Carrot</name>
    <dbReference type="NCBI Taxonomy" id="79200"/>
    <lineage>
        <taxon>Eukaryota</taxon>
        <taxon>Viridiplantae</taxon>
        <taxon>Streptophyta</taxon>
        <taxon>Embryophyta</taxon>
        <taxon>Tracheophyta</taxon>
        <taxon>Spermatophyta</taxon>
        <taxon>Magnoliopsida</taxon>
        <taxon>eudicotyledons</taxon>
        <taxon>Gunneridae</taxon>
        <taxon>Pentapetalae</taxon>
        <taxon>asterids</taxon>
        <taxon>campanulids</taxon>
        <taxon>Apiales</taxon>
        <taxon>Apiaceae</taxon>
        <taxon>Apioideae</taxon>
        <taxon>Scandiceae</taxon>
        <taxon>Daucinae</taxon>
        <taxon>Daucus</taxon>
        <taxon>Daucus sect. Daucus</taxon>
    </lineage>
</organism>
<dbReference type="NCBIfam" id="TIGR01569">
    <property type="entry name" value="A_tha_TIGR01569"/>
    <property type="match status" value="1"/>
</dbReference>
<evidence type="ECO:0000256" key="7">
    <source>
        <dbReference type="RuleBase" id="RU361233"/>
    </source>
</evidence>
<keyword evidence="6 7" id="KW-0472">Membrane</keyword>
<evidence type="ECO:0000256" key="1">
    <source>
        <dbReference type="ARBA" id="ARBA00004651"/>
    </source>
</evidence>
<feature type="transmembrane region" description="Helical" evidence="7">
    <location>
        <begin position="186"/>
        <end position="208"/>
    </location>
</feature>
<dbReference type="KEGG" id="dcr:108213674"/>
<dbReference type="EMBL" id="CP093345">
    <property type="protein sequence ID" value="WOG92495.1"/>
    <property type="molecule type" value="Genomic_DNA"/>
</dbReference>
<proteinExistence type="inferred from homology"/>
<comment type="subunit">
    <text evidence="7">Homodimer and heterodimers.</text>
</comment>
<protein>
    <recommendedName>
        <fullName evidence="7">CASP-like protein</fullName>
    </recommendedName>
</protein>
<dbReference type="PANTHER" id="PTHR36488">
    <property type="entry name" value="CASP-LIKE PROTEIN 1U1"/>
    <property type="match status" value="1"/>
</dbReference>
<evidence type="ECO:0000256" key="6">
    <source>
        <dbReference type="ARBA" id="ARBA00023136"/>
    </source>
</evidence>
<evidence type="ECO:0000256" key="2">
    <source>
        <dbReference type="ARBA" id="ARBA00007651"/>
    </source>
</evidence>
<keyword evidence="3 7" id="KW-1003">Cell membrane</keyword>
<evidence type="ECO:0000256" key="5">
    <source>
        <dbReference type="ARBA" id="ARBA00022989"/>
    </source>
</evidence>
<evidence type="ECO:0000256" key="3">
    <source>
        <dbReference type="ARBA" id="ARBA00022475"/>
    </source>
</evidence>
<keyword evidence="4 7" id="KW-0812">Transmembrane</keyword>
<reference evidence="9" key="2">
    <citation type="submission" date="2022-03" db="EMBL/GenBank/DDBJ databases">
        <title>Draft title - Genomic analysis of global carrot germplasm unveils the trajectory of domestication and the origin of high carotenoid orange carrot.</title>
        <authorList>
            <person name="Iorizzo M."/>
            <person name="Ellison S."/>
            <person name="Senalik D."/>
            <person name="Macko-Podgorni A."/>
            <person name="Grzebelus D."/>
            <person name="Bostan H."/>
            <person name="Rolling W."/>
            <person name="Curaba J."/>
            <person name="Simon P."/>
        </authorList>
    </citation>
    <scope>NUCLEOTIDE SEQUENCE</scope>
    <source>
        <tissue evidence="9">Leaf</tissue>
    </source>
</reference>
<dbReference type="Proteomes" id="UP000077755">
    <property type="component" value="Chromosome 3"/>
</dbReference>
<dbReference type="AlphaFoldDB" id="A0AAF0WM99"/>
<feature type="transmembrane region" description="Helical" evidence="7">
    <location>
        <begin position="55"/>
        <end position="75"/>
    </location>
</feature>
<evidence type="ECO:0000259" key="8">
    <source>
        <dbReference type="Pfam" id="PF04535"/>
    </source>
</evidence>
<evidence type="ECO:0000313" key="9">
    <source>
        <dbReference type="EMBL" id="WOG92495.1"/>
    </source>
</evidence>
<name>A0AAF0WM99_DAUCS</name>
<evidence type="ECO:0000313" key="10">
    <source>
        <dbReference type="Proteomes" id="UP000077755"/>
    </source>
</evidence>